<dbReference type="PROSITE" id="PS51635">
    <property type="entry name" value="PNPLA"/>
    <property type="match status" value="1"/>
</dbReference>
<dbReference type="CDD" id="cd07215">
    <property type="entry name" value="Pat17_PNPLA8_PNPLA9_like2"/>
    <property type="match status" value="1"/>
</dbReference>
<protein>
    <submittedName>
        <fullName evidence="6">Patatin-like protein</fullName>
    </submittedName>
</protein>
<keyword evidence="1 4" id="KW-0378">Hydrolase</keyword>
<dbReference type="InterPro" id="IPR002641">
    <property type="entry name" value="PNPLA_dom"/>
</dbReference>
<evidence type="ECO:0000256" key="3">
    <source>
        <dbReference type="ARBA" id="ARBA00023098"/>
    </source>
</evidence>
<feature type="domain" description="PNPLA" evidence="5">
    <location>
        <begin position="8"/>
        <end position="210"/>
    </location>
</feature>
<name>A0A5M3T105_LIMPL</name>
<dbReference type="GeneID" id="301681173"/>
<keyword evidence="3 4" id="KW-0443">Lipid metabolism</keyword>
<dbReference type="Proteomes" id="UP000326169">
    <property type="component" value="Unassembled WGS sequence"/>
</dbReference>
<dbReference type="EMBL" id="BIMW01000003">
    <property type="protein sequence ID" value="GCE92162.1"/>
    <property type="molecule type" value="Genomic_DNA"/>
</dbReference>
<feature type="short sequence motif" description="GXGXXG" evidence="4">
    <location>
        <begin position="12"/>
        <end position="17"/>
    </location>
</feature>
<comment type="caution">
    <text evidence="6">The sequence shown here is derived from an EMBL/GenBank/DDBJ whole genome shotgun (WGS) entry which is preliminary data.</text>
</comment>
<sequence length="336" mass="38290">MAEFTRVLSIDGGGLRGLIPAEILVSVEHKIQEKTGNPQARLVEYFDLFAGTSAGGILTCLYLSPDLQDPRKPRYSAEEARNFFYQNSRNIFYQPCSHALKNFWGLLNEKYSHEKLELTMQNFFGDLKLSELLKPSLICSYEIYRRKTHFFTQHDAVVTPRKDYYVRDVIRATSAAPTFFEVAAIRSLGDEMYTCVDGGVFANNPALCAYAEARSKLPDNPTAKDMVILSLGTGDVKKGYPYEQARNWGQFQWLIPLFDIIMTGVAETVDYQMKQIYDATRSPEQYLRINTTLTDKNMLPIDKSSDENLHAIRRVGQQLAEDYSKELDAIVDLLLR</sequence>
<feature type="active site" description="Proton acceptor" evidence="4">
    <location>
        <position position="197"/>
    </location>
</feature>
<keyword evidence="2 4" id="KW-0442">Lipid degradation</keyword>
<dbReference type="RefSeq" id="WP_014276796.1">
    <property type="nucleotide sequence ID" value="NZ_BIMW01000003.1"/>
</dbReference>
<dbReference type="SUPFAM" id="SSF52151">
    <property type="entry name" value="FabD/lysophospholipase-like"/>
    <property type="match status" value="1"/>
</dbReference>
<evidence type="ECO:0000256" key="4">
    <source>
        <dbReference type="PROSITE-ProRule" id="PRU01161"/>
    </source>
</evidence>
<evidence type="ECO:0000313" key="7">
    <source>
        <dbReference type="Proteomes" id="UP000326169"/>
    </source>
</evidence>
<reference evidence="6 7" key="1">
    <citation type="journal article" date="2019" name="J Genomics">
        <title>The Draft Genome of a Hydrogen-producing Cyanobacterium, Arthrospira platensis NIES-46.</title>
        <authorList>
            <person name="Suzuki S."/>
            <person name="Yamaguchi H."/>
            <person name="Kawachi M."/>
        </authorList>
    </citation>
    <scope>NUCLEOTIDE SEQUENCE [LARGE SCALE GENOMIC DNA]</scope>
    <source>
        <strain evidence="6 7">NIES-46</strain>
    </source>
</reference>
<evidence type="ECO:0000259" key="5">
    <source>
        <dbReference type="PROSITE" id="PS51635"/>
    </source>
</evidence>
<proteinExistence type="predicted"/>
<evidence type="ECO:0000256" key="1">
    <source>
        <dbReference type="ARBA" id="ARBA00022801"/>
    </source>
</evidence>
<organism evidence="6 7">
    <name type="scientific">Limnospira platensis NIES-46</name>
    <dbReference type="NCBI Taxonomy" id="1236695"/>
    <lineage>
        <taxon>Bacteria</taxon>
        <taxon>Bacillati</taxon>
        <taxon>Cyanobacteriota</taxon>
        <taxon>Cyanophyceae</taxon>
        <taxon>Oscillatoriophycideae</taxon>
        <taxon>Oscillatoriales</taxon>
        <taxon>Sirenicapillariaceae</taxon>
        <taxon>Limnospira</taxon>
    </lineage>
</organism>
<dbReference type="Pfam" id="PF01734">
    <property type="entry name" value="Patatin"/>
    <property type="match status" value="1"/>
</dbReference>
<dbReference type="InterPro" id="IPR016035">
    <property type="entry name" value="Acyl_Trfase/lysoPLipase"/>
</dbReference>
<keyword evidence="7" id="KW-1185">Reference proteome</keyword>
<feature type="active site" description="Nucleophile" evidence="4">
    <location>
        <position position="53"/>
    </location>
</feature>
<gene>
    <name evidence="6" type="ORF">NIES46_01970</name>
</gene>
<feature type="short sequence motif" description="GXSXG" evidence="4">
    <location>
        <begin position="51"/>
        <end position="55"/>
    </location>
</feature>
<dbReference type="PANTHER" id="PTHR32241:SF3">
    <property type="entry name" value="PATATIN-LIKE PROTEIN 6"/>
    <property type="match status" value="1"/>
</dbReference>
<dbReference type="Gene3D" id="3.40.1090.10">
    <property type="entry name" value="Cytosolic phospholipase A2 catalytic domain"/>
    <property type="match status" value="1"/>
</dbReference>
<evidence type="ECO:0000313" key="6">
    <source>
        <dbReference type="EMBL" id="GCE92162.1"/>
    </source>
</evidence>
<evidence type="ECO:0000256" key="2">
    <source>
        <dbReference type="ARBA" id="ARBA00022963"/>
    </source>
</evidence>
<accession>A0A5M3T105</accession>
<feature type="short sequence motif" description="DGA/G" evidence="4">
    <location>
        <begin position="197"/>
        <end position="199"/>
    </location>
</feature>
<dbReference type="PANTHER" id="PTHR32241">
    <property type="entry name" value="PATATIN-LIKE PROTEIN 6"/>
    <property type="match status" value="1"/>
</dbReference>